<evidence type="ECO:0000256" key="1">
    <source>
        <dbReference type="SAM" id="MobiDB-lite"/>
    </source>
</evidence>
<keyword evidence="2" id="KW-1185">Reference proteome</keyword>
<protein>
    <submittedName>
        <fullName evidence="3">Uncharacterized protein</fullName>
    </submittedName>
</protein>
<reference evidence="3" key="2">
    <citation type="submission" date="2020-10" db="UniProtKB">
        <authorList>
            <consortium name="WormBaseParasite"/>
        </authorList>
    </citation>
    <scope>IDENTIFICATION</scope>
</reference>
<dbReference type="WBParaSite" id="Pan_g1744.t1">
    <property type="protein sequence ID" value="Pan_g1744.t1"/>
    <property type="gene ID" value="Pan_g1744"/>
</dbReference>
<name>A0A7E4V779_PANRE</name>
<sequence>MKRRKCSFIVELIFGIIFVLLLLITLAITGRINKEEYTIDFEHVDEPEEILYGEYYVTYPEDLDIDIQYILTLTCPGLNFYANDSYIELNIETMEFRPEKILEYTIIERSFKSDNFPSTILQGGIFADLTKERKKVYPEKSGHDDFNDIDTVDSESNDLIDGTHVSKADLLLLQRCITKAFVLLTNSEKYPRMMPFEMPDPPKAFIYMEVTSAFLGNQYLLNVSLTVPNEKLVEELHKQFTEKFQATGENPPTEIVLQWTFPKTNQTMSTMYKTLDEVVASTNKQFAETENNKLEEPSSNQSSNNAQKKPAISECMITGATLEDIFVKLAQVDEKTKGLIK</sequence>
<dbReference type="Proteomes" id="UP000492821">
    <property type="component" value="Unassembled WGS sequence"/>
</dbReference>
<evidence type="ECO:0000313" key="2">
    <source>
        <dbReference type="Proteomes" id="UP000492821"/>
    </source>
</evidence>
<dbReference type="AlphaFoldDB" id="A0A7E4V779"/>
<reference evidence="2" key="1">
    <citation type="journal article" date="2013" name="Genetics">
        <title>The draft genome and transcriptome of Panagrellus redivivus are shaped by the harsh demands of a free-living lifestyle.</title>
        <authorList>
            <person name="Srinivasan J."/>
            <person name="Dillman A.R."/>
            <person name="Macchietto M.G."/>
            <person name="Heikkinen L."/>
            <person name="Lakso M."/>
            <person name="Fracchia K.M."/>
            <person name="Antoshechkin I."/>
            <person name="Mortazavi A."/>
            <person name="Wong G."/>
            <person name="Sternberg P.W."/>
        </authorList>
    </citation>
    <scope>NUCLEOTIDE SEQUENCE [LARGE SCALE GENOMIC DNA]</scope>
    <source>
        <strain evidence="2">MT8872</strain>
    </source>
</reference>
<organism evidence="2 3">
    <name type="scientific">Panagrellus redivivus</name>
    <name type="common">Microworm</name>
    <dbReference type="NCBI Taxonomy" id="6233"/>
    <lineage>
        <taxon>Eukaryota</taxon>
        <taxon>Metazoa</taxon>
        <taxon>Ecdysozoa</taxon>
        <taxon>Nematoda</taxon>
        <taxon>Chromadorea</taxon>
        <taxon>Rhabditida</taxon>
        <taxon>Tylenchina</taxon>
        <taxon>Panagrolaimomorpha</taxon>
        <taxon>Panagrolaimoidea</taxon>
        <taxon>Panagrolaimidae</taxon>
        <taxon>Panagrellus</taxon>
    </lineage>
</organism>
<feature type="region of interest" description="Disordered" evidence="1">
    <location>
        <begin position="286"/>
        <end position="309"/>
    </location>
</feature>
<accession>A0A7E4V779</accession>
<evidence type="ECO:0000313" key="3">
    <source>
        <dbReference type="WBParaSite" id="Pan_g1744.t1"/>
    </source>
</evidence>
<proteinExistence type="predicted"/>